<dbReference type="PANTHER" id="PTHR43537">
    <property type="entry name" value="TRANSCRIPTIONAL REGULATOR, GNTR FAMILY"/>
    <property type="match status" value="1"/>
</dbReference>
<protein>
    <submittedName>
        <fullName evidence="5">GntR family transcriptional regulator</fullName>
    </submittedName>
</protein>
<keyword evidence="3" id="KW-0804">Transcription</keyword>
<dbReference type="PANTHER" id="PTHR43537:SF39">
    <property type="entry name" value="HTH-TYPE TRANSCRIPTIONAL REGULATOR MCBR"/>
    <property type="match status" value="1"/>
</dbReference>
<proteinExistence type="predicted"/>
<dbReference type="InterPro" id="IPR036390">
    <property type="entry name" value="WH_DNA-bd_sf"/>
</dbReference>
<dbReference type="InterPro" id="IPR011711">
    <property type="entry name" value="GntR_C"/>
</dbReference>
<dbReference type="Gene3D" id="1.10.10.10">
    <property type="entry name" value="Winged helix-like DNA-binding domain superfamily/Winged helix DNA-binding domain"/>
    <property type="match status" value="1"/>
</dbReference>
<dbReference type="EMBL" id="JAKGTI010000001">
    <property type="protein sequence ID" value="MCF4097517.1"/>
    <property type="molecule type" value="Genomic_DNA"/>
</dbReference>
<evidence type="ECO:0000256" key="3">
    <source>
        <dbReference type="ARBA" id="ARBA00023163"/>
    </source>
</evidence>
<dbReference type="SMART" id="SM00345">
    <property type="entry name" value="HTH_GNTR"/>
    <property type="match status" value="1"/>
</dbReference>
<dbReference type="SUPFAM" id="SSF46785">
    <property type="entry name" value="Winged helix' DNA-binding domain"/>
    <property type="match status" value="1"/>
</dbReference>
<evidence type="ECO:0000256" key="2">
    <source>
        <dbReference type="ARBA" id="ARBA00023125"/>
    </source>
</evidence>
<dbReference type="PROSITE" id="PS50949">
    <property type="entry name" value="HTH_GNTR"/>
    <property type="match status" value="1"/>
</dbReference>
<name>A0ABS9E3Y9_9HYPH</name>
<gene>
    <name evidence="5" type="ORF">L1I42_03320</name>
</gene>
<keyword evidence="1" id="KW-0805">Transcription regulation</keyword>
<comment type="caution">
    <text evidence="5">The sequence shown here is derived from an EMBL/GenBank/DDBJ whole genome shotgun (WGS) entry which is preliminary data.</text>
</comment>
<dbReference type="InterPro" id="IPR008920">
    <property type="entry name" value="TF_FadR/GntR_C"/>
</dbReference>
<accession>A0ABS9E3Y9</accession>
<dbReference type="RefSeq" id="WP_236113080.1">
    <property type="nucleotide sequence ID" value="NZ_JAKGTI010000001.1"/>
</dbReference>
<evidence type="ECO:0000313" key="6">
    <source>
        <dbReference type="Proteomes" id="UP001201217"/>
    </source>
</evidence>
<keyword evidence="6" id="KW-1185">Reference proteome</keyword>
<dbReference type="SUPFAM" id="SSF48008">
    <property type="entry name" value="GntR ligand-binding domain-like"/>
    <property type="match status" value="1"/>
</dbReference>
<evidence type="ECO:0000256" key="1">
    <source>
        <dbReference type="ARBA" id="ARBA00023015"/>
    </source>
</evidence>
<dbReference type="InterPro" id="IPR036388">
    <property type="entry name" value="WH-like_DNA-bd_sf"/>
</dbReference>
<dbReference type="Gene3D" id="1.20.120.530">
    <property type="entry name" value="GntR ligand-binding domain-like"/>
    <property type="match status" value="1"/>
</dbReference>
<feature type="domain" description="HTH gntR-type" evidence="4">
    <location>
        <begin position="14"/>
        <end position="81"/>
    </location>
</feature>
<evidence type="ECO:0000313" key="5">
    <source>
        <dbReference type="EMBL" id="MCF4097517.1"/>
    </source>
</evidence>
<dbReference type="Pfam" id="PF07729">
    <property type="entry name" value="FCD"/>
    <property type="match status" value="1"/>
</dbReference>
<dbReference type="InterPro" id="IPR000524">
    <property type="entry name" value="Tscrpt_reg_HTH_GntR"/>
</dbReference>
<dbReference type="Proteomes" id="UP001201217">
    <property type="component" value="Unassembled WGS sequence"/>
</dbReference>
<dbReference type="Pfam" id="PF00392">
    <property type="entry name" value="GntR"/>
    <property type="match status" value="1"/>
</dbReference>
<organism evidence="5 6">
    <name type="scientific">Maritalea mediterranea</name>
    <dbReference type="NCBI Taxonomy" id="2909667"/>
    <lineage>
        <taxon>Bacteria</taxon>
        <taxon>Pseudomonadati</taxon>
        <taxon>Pseudomonadota</taxon>
        <taxon>Alphaproteobacteria</taxon>
        <taxon>Hyphomicrobiales</taxon>
        <taxon>Devosiaceae</taxon>
        <taxon>Maritalea</taxon>
    </lineage>
</organism>
<dbReference type="SMART" id="SM00895">
    <property type="entry name" value="FCD"/>
    <property type="match status" value="1"/>
</dbReference>
<keyword evidence="2" id="KW-0238">DNA-binding</keyword>
<evidence type="ECO:0000259" key="4">
    <source>
        <dbReference type="PROSITE" id="PS50949"/>
    </source>
</evidence>
<reference evidence="5 6" key="1">
    <citation type="submission" date="2022-01" db="EMBL/GenBank/DDBJ databases">
        <title>Maritalea mediterranea sp. nov., isolated from marine plastic residues from the Malva-rosa beach (Valencia, Spain).</title>
        <authorList>
            <person name="Vidal-Verdu A."/>
            <person name="Molina-Menor E."/>
            <person name="Pascual J."/>
            <person name="Pereto J."/>
            <person name="Porcar M."/>
        </authorList>
    </citation>
    <scope>NUCLEOTIDE SEQUENCE [LARGE SCALE GENOMIC DNA]</scope>
    <source>
        <strain evidence="5 6">P4.10X</strain>
    </source>
</reference>
<sequence length="237" mass="26533">MDFCIPELEGDDQPTSQDQVYARLRNAIMVGAIPTGTSLTMRGLAEHLNLSPTPIREALRRLTSESAIVSKDNRRMLVPEMTSGRFEDLVSTRKVLECHAAVRALPYISDILIDELEAIDVEMDGAIPKSDYDLLTRLNQAFHRKLYSANIHQCALPLIESIWLQLGPFQREVISDLREFYIVDHHKSLLQALRNRDADALVDSIKKDIEDGVVAAGREAIAARSADQNKQRAAGEE</sequence>